<evidence type="ECO:0000256" key="20">
    <source>
        <dbReference type="ARBA" id="ARBA00023268"/>
    </source>
</evidence>
<feature type="binding site" evidence="23">
    <location>
        <position position="599"/>
    </location>
    <ligand>
        <name>Ca(2+)</name>
        <dbReference type="ChEBI" id="CHEBI:29108"/>
        <note>structural</note>
    </ligand>
</feature>
<feature type="disulfide bond" evidence="24">
    <location>
        <begin position="54"/>
        <end position="100"/>
    </location>
</feature>
<dbReference type="FunFam" id="3.30.160.60:FF:000321">
    <property type="entry name" value="myeloid zinc finger 1 isoform X1"/>
    <property type="match status" value="1"/>
</dbReference>
<dbReference type="Pfam" id="PF00096">
    <property type="entry name" value="zf-C2H2"/>
    <property type="match status" value="2"/>
</dbReference>
<feature type="binding site" evidence="23">
    <location>
        <position position="285"/>
    </location>
    <ligand>
        <name>Cu(2+)</name>
        <dbReference type="ChEBI" id="CHEBI:29036"/>
        <label>1</label>
        <note>catalytic</note>
    </ligand>
</feature>
<evidence type="ECO:0000256" key="1">
    <source>
        <dbReference type="ARBA" id="ARBA00000686"/>
    </source>
</evidence>
<evidence type="ECO:0000256" key="10">
    <source>
        <dbReference type="ARBA" id="ARBA00022771"/>
    </source>
</evidence>
<dbReference type="Proteomes" id="UP000678499">
    <property type="component" value="Unassembled WGS sequence"/>
</dbReference>
<evidence type="ECO:0000256" key="24">
    <source>
        <dbReference type="PIRSR" id="PIRSR600720-3"/>
    </source>
</evidence>
<evidence type="ECO:0000256" key="6">
    <source>
        <dbReference type="ARBA" id="ARBA00022499"/>
    </source>
</evidence>
<feature type="chain" id="PRO_5036403231" description="Peptidyl-glycine alpha-amidating monooxygenase" evidence="29">
    <location>
        <begin position="21"/>
        <end position="1576"/>
    </location>
</feature>
<evidence type="ECO:0000256" key="26">
    <source>
        <dbReference type="PROSITE-ProRule" id="PRU00504"/>
    </source>
</evidence>
<keyword evidence="28" id="KW-0472">Membrane</keyword>
<keyword evidence="28" id="KW-0812">Transmembrane</keyword>
<dbReference type="GO" id="GO:0005507">
    <property type="term" value="F:copper ion binding"/>
    <property type="evidence" value="ECO:0007669"/>
    <property type="project" value="InterPro"/>
</dbReference>
<comment type="cofactor">
    <cofactor evidence="23">
        <name>Cu(2+)</name>
        <dbReference type="ChEBI" id="CHEBI:29036"/>
    </cofactor>
    <text evidence="23">Binds 2 Cu(2+) ions per subunit.</text>
</comment>
<keyword evidence="10 25" id="KW-0863">Zinc-finger</keyword>
<dbReference type="CDD" id="cd18315">
    <property type="entry name" value="BTB_POZ_BAB-like"/>
    <property type="match status" value="1"/>
</dbReference>
<feature type="binding site" evidence="22">
    <location>
        <position position="612"/>
    </location>
    <ligand>
        <name>a protein</name>
        <dbReference type="ChEBI" id="CHEBI:16541"/>
    </ligand>
    <ligandPart>
        <name>C-terminal Xaa-(2S)-2-hydroxyglycine residue</name>
        <dbReference type="ChEBI" id="CHEBI:142768"/>
    </ligandPart>
</feature>
<dbReference type="InterPro" id="IPR000720">
    <property type="entry name" value="PHM/PAL"/>
</dbReference>
<dbReference type="SUPFAM" id="SSF101898">
    <property type="entry name" value="NHL repeat"/>
    <property type="match status" value="1"/>
</dbReference>
<dbReference type="InterPro" id="IPR008977">
    <property type="entry name" value="PHM/PNGase_F_dom_sf"/>
</dbReference>
<dbReference type="InterPro" id="IPR013087">
    <property type="entry name" value="Znf_C2H2_type"/>
</dbReference>
<dbReference type="InterPro" id="IPR000210">
    <property type="entry name" value="BTB/POZ_dom"/>
</dbReference>
<feature type="binding site" evidence="23">
    <location>
        <position position="876"/>
    </location>
    <ligand>
        <name>Zn(2+)</name>
        <dbReference type="ChEBI" id="CHEBI:29105"/>
        <note>catalytic</note>
    </ligand>
</feature>
<keyword evidence="33" id="KW-1185">Reference proteome</keyword>
<evidence type="ECO:0000256" key="14">
    <source>
        <dbReference type="ARBA" id="ARBA00023125"/>
    </source>
</evidence>
<feature type="binding site" evidence="23">
    <location>
        <position position="777"/>
    </location>
    <ligand>
        <name>Zn(2+)</name>
        <dbReference type="ChEBI" id="CHEBI:29105"/>
        <note>catalytic</note>
    </ligand>
</feature>
<dbReference type="InterPro" id="IPR011333">
    <property type="entry name" value="SKP1/BTB/POZ_sf"/>
</dbReference>
<dbReference type="Gene3D" id="2.120.10.30">
    <property type="entry name" value="TolB, C-terminal domain"/>
    <property type="match status" value="1"/>
</dbReference>
<evidence type="ECO:0000313" key="33">
    <source>
        <dbReference type="Proteomes" id="UP000678499"/>
    </source>
</evidence>
<keyword evidence="23" id="KW-0186">Copper</keyword>
<dbReference type="PROSITE" id="PS50097">
    <property type="entry name" value="BTB"/>
    <property type="match status" value="1"/>
</dbReference>
<comment type="subcellular location">
    <subcellularLocation>
        <location evidence="2">Nucleus</location>
    </subcellularLocation>
</comment>
<evidence type="ECO:0000256" key="9">
    <source>
        <dbReference type="ARBA" id="ARBA00022737"/>
    </source>
</evidence>
<dbReference type="InterPro" id="IPR036236">
    <property type="entry name" value="Znf_C2H2_sf"/>
</dbReference>
<feature type="compositionally biased region" description="Basic and acidic residues" evidence="27">
    <location>
        <begin position="547"/>
        <end position="564"/>
    </location>
</feature>
<dbReference type="GO" id="GO:0004504">
    <property type="term" value="F:peptidylglycine monooxygenase activity"/>
    <property type="evidence" value="ECO:0007669"/>
    <property type="project" value="UniProtKB-EC"/>
</dbReference>
<feature type="binding site" evidence="23">
    <location>
        <position position="664"/>
    </location>
    <ligand>
        <name>Zn(2+)</name>
        <dbReference type="ChEBI" id="CHEBI:29105"/>
        <note>catalytic</note>
    </ligand>
</feature>
<dbReference type="EMBL" id="CAJPEX010000485">
    <property type="protein sequence ID" value="CAG0915960.1"/>
    <property type="molecule type" value="Genomic_DNA"/>
</dbReference>
<feature type="domain" description="C2H2-type" evidence="31">
    <location>
        <begin position="1395"/>
        <end position="1422"/>
    </location>
</feature>
<dbReference type="InterPro" id="IPR000323">
    <property type="entry name" value="Cu2_ascorb_mOase_N"/>
</dbReference>
<feature type="binding site" evidence="23">
    <location>
        <position position="212"/>
    </location>
    <ligand>
        <name>Cu(2+)</name>
        <dbReference type="ChEBI" id="CHEBI:29036"/>
        <label>1</label>
        <note>catalytic</note>
    </ligand>
</feature>
<dbReference type="GO" id="GO:0006518">
    <property type="term" value="P:peptide metabolic process"/>
    <property type="evidence" value="ECO:0007669"/>
    <property type="project" value="InterPro"/>
</dbReference>
<feature type="domain" description="C2H2-type" evidence="31">
    <location>
        <begin position="1451"/>
        <end position="1479"/>
    </location>
</feature>
<feature type="binding site" evidence="23">
    <location>
        <position position="81"/>
    </location>
    <ligand>
        <name>Cu(2+)</name>
        <dbReference type="ChEBI" id="CHEBI:29036"/>
        <label>1</label>
        <note>catalytic</note>
    </ligand>
</feature>
<keyword evidence="20" id="KW-0511">Multifunctional enzyme</keyword>
<dbReference type="InterPro" id="IPR001258">
    <property type="entry name" value="NHL_repeat"/>
</dbReference>
<dbReference type="EMBL" id="OA882522">
    <property type="protein sequence ID" value="CAD7275808.1"/>
    <property type="molecule type" value="Genomic_DNA"/>
</dbReference>
<evidence type="ECO:0000259" key="31">
    <source>
        <dbReference type="PROSITE" id="PS50157"/>
    </source>
</evidence>
<dbReference type="OrthoDB" id="10018185at2759"/>
<feature type="repeat" description="NHL" evidence="26">
    <location>
        <begin position="649"/>
        <end position="690"/>
    </location>
</feature>
<keyword evidence="18" id="KW-0456">Lyase</keyword>
<evidence type="ECO:0000256" key="13">
    <source>
        <dbReference type="ARBA" id="ARBA00023015"/>
    </source>
</evidence>
<evidence type="ECO:0000256" key="25">
    <source>
        <dbReference type="PROSITE-ProRule" id="PRU00042"/>
    </source>
</evidence>
<keyword evidence="15 24" id="KW-1015">Disulfide bond</keyword>
<reference evidence="32" key="1">
    <citation type="submission" date="2020-11" db="EMBL/GenBank/DDBJ databases">
        <authorList>
            <person name="Tran Van P."/>
        </authorList>
    </citation>
    <scope>NUCLEOTIDE SEQUENCE</scope>
</reference>
<accession>A0A7R9GAY9</accession>
<dbReference type="PRINTS" id="PR00790">
    <property type="entry name" value="PAMONOXGNASE"/>
</dbReference>
<feature type="compositionally biased region" description="Acidic residues" evidence="27">
    <location>
        <begin position="1330"/>
        <end position="1344"/>
    </location>
</feature>
<dbReference type="Pfam" id="PF03712">
    <property type="entry name" value="Cu2_monoox_C"/>
    <property type="match status" value="1"/>
</dbReference>
<evidence type="ECO:0000256" key="2">
    <source>
        <dbReference type="ARBA" id="ARBA00004123"/>
    </source>
</evidence>
<keyword evidence="16" id="KW-0804">Transcription</keyword>
<sequence length="1576" mass="173558">MKRLWEVLVSVSALLGLCDCRTHGVESKKDALEPGYVDIRMPGASPMEMDAYLCSAKVMTFEDDVYITKFEPLGTSADTVHHMLIYGCPQGAKDSDMWDCGHHGVCPGSKIMFAWAKNAPPASMPDDVGFRVAAGATIVLQLHYARALGKESITDKSGIRLHYTPVKDCGHHGVCPGSKIMFAWAKNAPPASMPDDVGFRVAAGATIVLQLHYARALGKESITDKSGIRLHYTPVKPKALGGIYLMVAGFNIDIPPHKENVTADINCFSKSPVPIHVFGFRTHAHALGTIITGYKYFPTAGNYELFAKGNPQWPQAFYPLKPPYEIAPKDIIAARCVYNSTTRDTRTTVGMTHLKEMCNLYLMYYTDIESGDDFFECVDDELRLPPLPESSLIPPPKNAALEEVAVGKMGHDGHVMNAMTYEAGRKKQLTQPTEVVTKTSVEEAVDPSAYPVPGVSLKQYYSNPVFDPSMSLGANQEALSNPWGALAEEARDPLFCIDEMFLLKTLPLDPSEEFNDGLADYQEFDYYPGDDYSPAYDETSPVWRLGARSDRLREKSRATDDQRTKSGRPSKQKVSIEMHLVPEWPTLGEDVTLGQVSAVSMTEGGMLVVFHRADRVWDMSTFDRSGRLKHPELGPIKSNVVLYLNPEDGAVIGSWGNNTFYMPHGLTVDHEDNVWLTDVGMHQVFKYSQSGKKLMELGTHMEPGSDNTHFCKPTSVAIEPKTGDFFVADGYCNSRILKFSADGQHLLSQVGKVGSSLFGMFSTWNHRPGPTDFSIPHALTLDVGRNLLFVADRENGRIQALTTGNLSYVGTITSKQFGGRVFSVSYTPAFNGLLFVVNGPSAADSDASGFIVSPRAKSKREIIVGDFGGSKLQEPHDLHVTADANEVYVAETKPHRLSKFVRGNLGKLQKSVKGTSASSSSSEAEEKPQVEELKPRTLKDSSSQSVANLTATRSKFSDGKRFSWGVEIMMVAAVPILVLGLILVLLRLRNRSNLRAVYQNYKHTGPDKYGFGGILGSGRRKANNAKDGFERLDTTGSDGEDDLFVNSKLKSGPRRAMDFSLDDESSSDSDAEPIDISAETVSNTMETISSLQAYHLRWNNHQESLLHVFDKLLQSEDFVDVTLCCQGQNIRAHRMVLSACSPFFHDLLREHPGKHPIIILNDVMYEDLSVLMQFMYKGEVDVAAECLESVLHAAHILGIKGLGRKASPSPGRKPALPTPNFVKTVKPSYPQPLKVPLLDQILKESLADTSMSLKRCNITPSMRRILCTERVTEEGSVYPIIPPCNGKPAMCPKRTRYSDESLNDTAEESEASVDADDADDVTSKLKVQIEEDASCGTDAEDTNDGVDHENNDIIEDNALERLHVKTEFASSANETITVTPPMVSSGNVSSNTNRLTCELCGKECRSPGEKVIHMRSHTGEKPFVCQECGAGFRRSAHLIRHKLLHTGERPHICPICDKGFTRKDKLKYHMSFKHDMDAPAQDPKAPGSVNSASNSPQHEDEKAAIPSWCLMPSAQSSPESPTSSNVRSRRETKPTLKLQQQLSYRRKRRVASEVNCGFSLMTRAQNAIQVGKATDA</sequence>
<feature type="region of interest" description="Disordered" evidence="27">
    <location>
        <begin position="1298"/>
        <end position="1350"/>
    </location>
</feature>
<evidence type="ECO:0000256" key="15">
    <source>
        <dbReference type="ARBA" id="ARBA00023157"/>
    </source>
</evidence>
<keyword evidence="7 23" id="KW-0479">Metal-binding</keyword>
<dbReference type="Gene3D" id="3.30.160.60">
    <property type="entry name" value="Classic Zinc Finger"/>
    <property type="match status" value="3"/>
</dbReference>
<dbReference type="SUPFAM" id="SSF49742">
    <property type="entry name" value="PHM/PNGase F"/>
    <property type="match status" value="3"/>
</dbReference>
<dbReference type="SMART" id="SM00355">
    <property type="entry name" value="ZnF_C2H2"/>
    <property type="match status" value="3"/>
</dbReference>
<comment type="similarity">
    <text evidence="5">In the N-terminal section; belongs to the copper type II ascorbate-dependent monooxygenase family.</text>
</comment>
<dbReference type="GO" id="GO:0005634">
    <property type="term" value="C:nucleus"/>
    <property type="evidence" value="ECO:0007669"/>
    <property type="project" value="UniProtKB-SubCell"/>
</dbReference>
<feature type="binding site" evidence="23">
    <location>
        <position position="357"/>
    </location>
    <ligand>
        <name>Cu(2+)</name>
        <dbReference type="ChEBI" id="CHEBI:29036"/>
        <label>1</label>
        <note>catalytic</note>
    </ligand>
</feature>
<evidence type="ECO:0000256" key="7">
    <source>
        <dbReference type="ARBA" id="ARBA00022723"/>
    </source>
</evidence>
<dbReference type="SUPFAM" id="SSF57667">
    <property type="entry name" value="beta-beta-alpha zinc fingers"/>
    <property type="match status" value="2"/>
</dbReference>
<feature type="binding site" evidence="23">
    <location>
        <position position="82"/>
    </location>
    <ligand>
        <name>Cu(2+)</name>
        <dbReference type="ChEBI" id="CHEBI:29036"/>
        <label>1</label>
        <note>catalytic</note>
    </ligand>
</feature>
<organism evidence="32">
    <name type="scientific">Notodromas monacha</name>
    <dbReference type="NCBI Taxonomy" id="399045"/>
    <lineage>
        <taxon>Eukaryota</taxon>
        <taxon>Metazoa</taxon>
        <taxon>Ecdysozoa</taxon>
        <taxon>Arthropoda</taxon>
        <taxon>Crustacea</taxon>
        <taxon>Oligostraca</taxon>
        <taxon>Ostracoda</taxon>
        <taxon>Podocopa</taxon>
        <taxon>Podocopida</taxon>
        <taxon>Cypridocopina</taxon>
        <taxon>Cypridoidea</taxon>
        <taxon>Cyprididae</taxon>
        <taxon>Notodromas</taxon>
    </lineage>
</organism>
<keyword evidence="9" id="KW-0677">Repeat</keyword>
<feature type="transmembrane region" description="Helical" evidence="28">
    <location>
        <begin position="962"/>
        <end position="986"/>
    </location>
</feature>
<feature type="compositionally biased region" description="Low complexity" evidence="27">
    <location>
        <begin position="1512"/>
        <end position="1526"/>
    </location>
</feature>
<keyword evidence="6" id="KW-1017">Isopeptide bond</keyword>
<dbReference type="PANTHER" id="PTHR10680">
    <property type="entry name" value="PEPTIDYL-GLYCINE ALPHA-AMIDATING MONOOXYGENASE"/>
    <property type="match status" value="1"/>
</dbReference>
<comment type="similarity">
    <text evidence="4">Belongs to the krueppel C2H2-type zinc-finger protein family.</text>
</comment>
<dbReference type="PROSITE" id="PS50157">
    <property type="entry name" value="ZINC_FINGER_C2H2_2"/>
    <property type="match status" value="3"/>
</dbReference>
<dbReference type="GO" id="GO:0004598">
    <property type="term" value="F:peptidylamidoglycolate lyase activity"/>
    <property type="evidence" value="ECO:0007669"/>
    <property type="project" value="UniProtKB-EC"/>
</dbReference>
<keyword evidence="14" id="KW-0238">DNA-binding</keyword>
<feature type="disulfide bond" evidence="24">
    <location>
        <begin position="336"/>
        <end position="358"/>
    </location>
</feature>
<feature type="region of interest" description="Disordered" evidence="27">
    <location>
        <begin position="911"/>
        <end position="946"/>
    </location>
</feature>
<evidence type="ECO:0000256" key="11">
    <source>
        <dbReference type="ARBA" id="ARBA00022833"/>
    </source>
</evidence>
<dbReference type="GO" id="GO:0008270">
    <property type="term" value="F:zinc ion binding"/>
    <property type="evidence" value="ECO:0007669"/>
    <property type="project" value="UniProtKB-KW"/>
</dbReference>
<evidence type="ECO:0000259" key="30">
    <source>
        <dbReference type="PROSITE" id="PS50097"/>
    </source>
</evidence>
<dbReference type="SMART" id="SM00225">
    <property type="entry name" value="BTB"/>
    <property type="match status" value="1"/>
</dbReference>
<name>A0A7R9GAY9_9CRUS</name>
<evidence type="ECO:0000256" key="8">
    <source>
        <dbReference type="ARBA" id="ARBA00022729"/>
    </source>
</evidence>
<evidence type="ECO:0000313" key="32">
    <source>
        <dbReference type="EMBL" id="CAD7275808.1"/>
    </source>
</evidence>
<proteinExistence type="inferred from homology"/>
<evidence type="ECO:0000256" key="23">
    <source>
        <dbReference type="PIRSR" id="PIRSR600720-2"/>
    </source>
</evidence>
<dbReference type="Gene3D" id="2.60.120.230">
    <property type="match status" value="1"/>
</dbReference>
<evidence type="ECO:0000256" key="18">
    <source>
        <dbReference type="ARBA" id="ARBA00023239"/>
    </source>
</evidence>
<dbReference type="FunFam" id="3.30.160.60:FF:000624">
    <property type="entry name" value="zinc finger protein 697"/>
    <property type="match status" value="1"/>
</dbReference>
<evidence type="ECO:0000256" key="28">
    <source>
        <dbReference type="SAM" id="Phobius"/>
    </source>
</evidence>
<feature type="binding site" evidence="23">
    <location>
        <position position="877"/>
    </location>
    <ligand>
        <name>Ca(2+)</name>
        <dbReference type="ChEBI" id="CHEBI:29108"/>
        <note>structural</note>
    </ligand>
</feature>
<dbReference type="Pfam" id="PF00651">
    <property type="entry name" value="BTB"/>
    <property type="match status" value="1"/>
</dbReference>
<dbReference type="GO" id="GO:0003677">
    <property type="term" value="F:DNA binding"/>
    <property type="evidence" value="ECO:0007669"/>
    <property type="project" value="UniProtKB-KW"/>
</dbReference>
<dbReference type="PROSITE" id="PS00028">
    <property type="entry name" value="ZINC_FINGER_C2H2_1"/>
    <property type="match status" value="3"/>
</dbReference>
<dbReference type="InterPro" id="IPR024548">
    <property type="entry name" value="Cu2_monoox_C"/>
</dbReference>
<feature type="domain" description="C2H2-type" evidence="31">
    <location>
        <begin position="1423"/>
        <end position="1450"/>
    </location>
</feature>
<keyword evidence="28" id="KW-1133">Transmembrane helix</keyword>
<feature type="region of interest" description="Disordered" evidence="27">
    <location>
        <begin position="1476"/>
        <end position="1542"/>
    </location>
</feature>
<dbReference type="Pfam" id="PF01436">
    <property type="entry name" value="NHL"/>
    <property type="match status" value="2"/>
</dbReference>
<evidence type="ECO:0000256" key="17">
    <source>
        <dbReference type="ARBA" id="ARBA00023180"/>
    </source>
</evidence>
<dbReference type="InterPro" id="IPR014784">
    <property type="entry name" value="Cu2_ascorb_mOase-like_C"/>
</dbReference>
<comment type="catalytic activity">
    <reaction evidence="21">
        <text>a [peptide]-C-terminal glycine + 2 L-ascorbate + O2 = a [peptide]-C-terminal (2S)-2-hydroxyglycine + 2 monodehydro-L-ascorbate radical + H2O</text>
        <dbReference type="Rhea" id="RHEA:21452"/>
        <dbReference type="Rhea" id="RHEA-COMP:13486"/>
        <dbReference type="Rhea" id="RHEA-COMP:15321"/>
        <dbReference type="ChEBI" id="CHEBI:15377"/>
        <dbReference type="ChEBI" id="CHEBI:15379"/>
        <dbReference type="ChEBI" id="CHEBI:38290"/>
        <dbReference type="ChEBI" id="CHEBI:59513"/>
        <dbReference type="ChEBI" id="CHEBI:137000"/>
        <dbReference type="ChEBI" id="CHEBI:142768"/>
        <dbReference type="EC" id="1.14.17.3"/>
    </reaction>
</comment>
<feature type="compositionally biased region" description="Basic and acidic residues" evidence="27">
    <location>
        <begin position="924"/>
        <end position="939"/>
    </location>
</feature>
<feature type="binding site" evidence="23">
    <location>
        <position position="283"/>
    </location>
    <ligand>
        <name>Cu(2+)</name>
        <dbReference type="ChEBI" id="CHEBI:29036"/>
        <label>1</label>
        <note>catalytic</note>
    </ligand>
</feature>
<dbReference type="GO" id="GO:0005576">
    <property type="term" value="C:extracellular region"/>
    <property type="evidence" value="ECO:0007669"/>
    <property type="project" value="TreeGrafter"/>
</dbReference>
<comment type="catalytic activity">
    <reaction evidence="1">
        <text>a [peptide]-C-terminal (2S)-2-hydroxyglycine = a [peptide]-C-terminal amide + glyoxylate</text>
        <dbReference type="Rhea" id="RHEA:20924"/>
        <dbReference type="Rhea" id="RHEA-COMP:13485"/>
        <dbReference type="Rhea" id="RHEA-COMP:15321"/>
        <dbReference type="ChEBI" id="CHEBI:36655"/>
        <dbReference type="ChEBI" id="CHEBI:137001"/>
        <dbReference type="ChEBI" id="CHEBI:142768"/>
        <dbReference type="EC" id="4.3.2.5"/>
    </reaction>
</comment>
<keyword evidence="17" id="KW-0325">Glycoprotein</keyword>
<gene>
    <name evidence="32" type="ORF">NMOB1V02_LOCUS3594</name>
</gene>
<evidence type="ECO:0000256" key="29">
    <source>
        <dbReference type="SAM" id="SignalP"/>
    </source>
</evidence>
<feature type="binding site" evidence="22">
    <location>
        <position position="731"/>
    </location>
    <ligand>
        <name>a protein</name>
        <dbReference type="ChEBI" id="CHEBI:16541"/>
    </ligand>
    <ligandPart>
        <name>C-terminal Xaa-(2S)-2-hydroxyglycine residue</name>
        <dbReference type="ChEBI" id="CHEBI:142768"/>
    </ligandPart>
</feature>
<evidence type="ECO:0000256" key="19">
    <source>
        <dbReference type="ARBA" id="ARBA00023242"/>
    </source>
</evidence>
<comment type="similarity">
    <text evidence="3">In the C-terminal section; belongs to the peptidyl-alpha-hydroxyglycine alpha-amidating lyase family.</text>
</comment>
<protein>
    <recommendedName>
        <fullName evidence="34">Peptidyl-glycine alpha-amidating monooxygenase</fullName>
    </recommendedName>
</protein>
<dbReference type="PANTHER" id="PTHR10680:SF14">
    <property type="entry name" value="PEPTIDYL-GLYCINE ALPHA-AMIDATING MONOOXYGENASE"/>
    <property type="match status" value="1"/>
</dbReference>
<keyword evidence="11 23" id="KW-0862">Zinc</keyword>
<feature type="domain" description="BTB" evidence="30">
    <location>
        <begin position="1119"/>
        <end position="1184"/>
    </location>
</feature>
<dbReference type="InterPro" id="IPR011042">
    <property type="entry name" value="6-blade_b-propeller_TolB-like"/>
</dbReference>
<feature type="repeat" description="NHL" evidence="26">
    <location>
        <begin position="702"/>
        <end position="742"/>
    </location>
</feature>
<keyword evidence="8 29" id="KW-0732">Signal</keyword>
<dbReference type="InterPro" id="IPR036939">
    <property type="entry name" value="Cu2_ascorb_mOase_N_sf"/>
</dbReference>
<evidence type="ECO:0000256" key="12">
    <source>
        <dbReference type="ARBA" id="ARBA00022843"/>
    </source>
</evidence>
<feature type="disulfide bond" evidence="24">
    <location>
        <begin position="267"/>
        <end position="377"/>
    </location>
</feature>
<feature type="disulfide bond" evidence="24">
    <location>
        <begin position="711"/>
        <end position="732"/>
    </location>
</feature>
<evidence type="ECO:0000256" key="16">
    <source>
        <dbReference type="ARBA" id="ARBA00023163"/>
    </source>
</evidence>
<feature type="signal peptide" evidence="29">
    <location>
        <begin position="1"/>
        <end position="20"/>
    </location>
</feature>
<keyword evidence="19" id="KW-0539">Nucleus</keyword>
<evidence type="ECO:0008006" key="34">
    <source>
        <dbReference type="Google" id="ProtNLM"/>
    </source>
</evidence>
<keyword evidence="23" id="KW-0106">Calcium</keyword>
<dbReference type="Gene3D" id="3.30.710.10">
    <property type="entry name" value="Potassium Channel Kv1.1, Chain A"/>
    <property type="match status" value="1"/>
</dbReference>
<feature type="binding site" evidence="23">
    <location>
        <position position="666"/>
    </location>
    <ligand>
        <name>Ca(2+)</name>
        <dbReference type="ChEBI" id="CHEBI:29108"/>
        <note>structural</note>
    </ligand>
</feature>
<feature type="binding site" evidence="22">
    <location>
        <position position="793"/>
    </location>
    <ligand>
        <name>a protein</name>
        <dbReference type="ChEBI" id="CHEBI:16541"/>
    </ligand>
    <ligandPart>
        <name>C-terminal Xaa-(2S)-2-hydroxyglycine residue</name>
        <dbReference type="ChEBI" id="CHEBI:142768"/>
    </ligandPart>
</feature>
<feature type="region of interest" description="Disordered" evidence="27">
    <location>
        <begin position="547"/>
        <end position="574"/>
    </location>
</feature>
<evidence type="ECO:0000256" key="27">
    <source>
        <dbReference type="SAM" id="MobiDB-lite"/>
    </source>
</evidence>
<evidence type="ECO:0000256" key="5">
    <source>
        <dbReference type="ARBA" id="ARBA00010263"/>
    </source>
</evidence>
<evidence type="ECO:0000256" key="21">
    <source>
        <dbReference type="ARBA" id="ARBA00048431"/>
    </source>
</evidence>
<evidence type="ECO:0000256" key="4">
    <source>
        <dbReference type="ARBA" id="ARBA00006991"/>
    </source>
</evidence>
<comment type="cofactor">
    <cofactor evidence="23">
        <name>Zn(2+)</name>
        <dbReference type="ChEBI" id="CHEBI:29105"/>
    </cofactor>
    <text evidence="23">Binds one Zn(2+) ion per subunit.</text>
</comment>
<dbReference type="SUPFAM" id="SSF54695">
    <property type="entry name" value="POZ domain"/>
    <property type="match status" value="1"/>
</dbReference>
<dbReference type="Gene3D" id="2.60.120.310">
    <property type="entry name" value="Copper type II, ascorbate-dependent monooxygenase, N-terminal domain"/>
    <property type="match status" value="2"/>
</dbReference>
<dbReference type="GO" id="GO:0016020">
    <property type="term" value="C:membrane"/>
    <property type="evidence" value="ECO:0007669"/>
    <property type="project" value="InterPro"/>
</dbReference>
<feature type="compositionally biased region" description="Acidic residues" evidence="27">
    <location>
        <begin position="1301"/>
        <end position="1320"/>
    </location>
</feature>
<evidence type="ECO:0000256" key="22">
    <source>
        <dbReference type="PIRSR" id="PIRSR600720-1"/>
    </source>
</evidence>
<keyword evidence="13" id="KW-0805">Transcription regulation</keyword>
<dbReference type="CDD" id="cd14958">
    <property type="entry name" value="NHL_PAL_like"/>
    <property type="match status" value="1"/>
</dbReference>
<evidence type="ECO:0000256" key="3">
    <source>
        <dbReference type="ARBA" id="ARBA00006026"/>
    </source>
</evidence>
<dbReference type="PROSITE" id="PS51125">
    <property type="entry name" value="NHL"/>
    <property type="match status" value="2"/>
</dbReference>
<keyword evidence="12" id="KW-0832">Ubl conjugation</keyword>
<dbReference type="Pfam" id="PF01082">
    <property type="entry name" value="Cu2_monooxygen"/>
    <property type="match status" value="1"/>
</dbReference>